<dbReference type="Proteomes" id="UP000306319">
    <property type="component" value="Unassembled WGS sequence"/>
</dbReference>
<name>A0AC61REK3_9BACT</name>
<gene>
    <name evidence="1" type="ORF">E5331_10225</name>
</gene>
<evidence type="ECO:0000313" key="2">
    <source>
        <dbReference type="Proteomes" id="UP000306319"/>
    </source>
</evidence>
<comment type="caution">
    <text evidence="1">The sequence shown here is derived from an EMBL/GenBank/DDBJ whole genome shotgun (WGS) entry which is preliminary data.</text>
</comment>
<proteinExistence type="predicted"/>
<protein>
    <submittedName>
        <fullName evidence="1">DUF3943 domain-containing protein</fullName>
    </submittedName>
</protein>
<keyword evidence="2" id="KW-1185">Reference proteome</keyword>
<sequence length="539" mass="61355">MNNFYRILIFCVLTHMSALYAGAQNDTIMETGETILSEEYRSVYSPGALRFGDRRIVSRVTLPDSVDVVRHQKKNFWRAGAETVGFNIGLWAFDRYVLKGHYAYISWNTIKENFRHGFEWDDDHLHTNMFDHPYNGSLFFNAGRSNGFNFWQSELFAIGGSAMWEMFMECEYPSTNDIIATPIGGAAIGEVLYRTSDMITDDRATGGERFGREFAAFLVNPMRGLTRIVTGDAWKKRTTSGRRFGIPPISVDVSLGGRCLIPMNNGGGTKVGAVADIDIEYGDRYAEDAKAPYDWFAFFLELQAVKTQPVLSRVEIVGRLLSKEILDKKNLNVSVGMYQHFDFFDSDTIKRVDRPNKLSPCVVPYKFGTPASLGAGTMARYQPTTGVVLNGFVHVNAVILGGILTDFYRDYHRNYNWGSGFSVKAGLNCSLFNGRLLMDIKDQFYKLYTWHGYDPYYDWSLTPEGSPVNIQGDGSNSGFNHFQVRVGYRLLERLYLSGQINLYTRTTNYDFSVYNGSYTYFPRIESKQMNFQLMLTYKI</sequence>
<dbReference type="EMBL" id="SRYB01000013">
    <property type="protein sequence ID" value="TGY78459.1"/>
    <property type="molecule type" value="Genomic_DNA"/>
</dbReference>
<evidence type="ECO:0000313" key="1">
    <source>
        <dbReference type="EMBL" id="TGY78459.1"/>
    </source>
</evidence>
<accession>A0AC61REK3</accession>
<reference evidence="1" key="1">
    <citation type="submission" date="2019-04" db="EMBL/GenBank/DDBJ databases">
        <title>Microbes associate with the intestines of laboratory mice.</title>
        <authorList>
            <person name="Navarre W."/>
            <person name="Wong E."/>
            <person name="Huang K."/>
            <person name="Tropini C."/>
            <person name="Ng K."/>
            <person name="Yu B."/>
        </authorList>
    </citation>
    <scope>NUCLEOTIDE SEQUENCE</scope>
    <source>
        <strain evidence="1">NM04_E33</strain>
    </source>
</reference>
<organism evidence="1 2">
    <name type="scientific">Lepagella muris</name>
    <dbReference type="NCBI Taxonomy" id="3032870"/>
    <lineage>
        <taxon>Bacteria</taxon>
        <taxon>Pseudomonadati</taxon>
        <taxon>Bacteroidota</taxon>
        <taxon>Bacteroidia</taxon>
        <taxon>Bacteroidales</taxon>
        <taxon>Muribaculaceae</taxon>
        <taxon>Lepagella</taxon>
    </lineage>
</organism>